<dbReference type="RefSeq" id="XP_068346805.1">
    <property type="nucleotide sequence ID" value="XM_068496173.1"/>
</dbReference>
<name>A0A1J4J8W5_9EUKA</name>
<dbReference type="GO" id="GO:0035556">
    <property type="term" value="P:intracellular signal transduction"/>
    <property type="evidence" value="ECO:0007669"/>
    <property type="project" value="TreeGrafter"/>
</dbReference>
<keyword evidence="2" id="KW-0808">Transferase</keyword>
<dbReference type="PROSITE" id="PS50011">
    <property type="entry name" value="PROTEIN_KINASE_DOM"/>
    <property type="match status" value="1"/>
</dbReference>
<dbReference type="PANTHER" id="PTHR24346">
    <property type="entry name" value="MAP/MICROTUBULE AFFINITY-REGULATING KINASE"/>
    <property type="match status" value="1"/>
</dbReference>
<dbReference type="PANTHER" id="PTHR24346:SF82">
    <property type="entry name" value="KP78A-RELATED"/>
    <property type="match status" value="1"/>
</dbReference>
<evidence type="ECO:0000313" key="9">
    <source>
        <dbReference type="EMBL" id="OHS93668.1"/>
    </source>
</evidence>
<evidence type="ECO:0000313" key="10">
    <source>
        <dbReference type="Proteomes" id="UP000179807"/>
    </source>
</evidence>
<feature type="domain" description="Protein kinase" evidence="8">
    <location>
        <begin position="13"/>
        <end position="422"/>
    </location>
</feature>
<reference evidence="9" key="1">
    <citation type="submission" date="2016-10" db="EMBL/GenBank/DDBJ databases">
        <authorList>
            <person name="Benchimol M."/>
            <person name="Almeida L.G."/>
            <person name="Vasconcelos A.T."/>
            <person name="Perreira-Neves A."/>
            <person name="Rosa I.A."/>
            <person name="Tasca T."/>
            <person name="Bogo M.R."/>
            <person name="de Souza W."/>
        </authorList>
    </citation>
    <scope>NUCLEOTIDE SEQUENCE [LARGE SCALE GENOMIC DNA]</scope>
    <source>
        <strain evidence="9">K</strain>
    </source>
</reference>
<sequence length="630" mass="72372">MKGIKIPNQIGDYLLKGTIGKGSFSIVKIAQNLKSGLIYACKILAKKEFSNFQSRFENEIKVFRSVRSDYVVALTDFIADYNFFYVFMEYCKDGELFQYIIDRRMLSENVARKIFSQIAFGLKHLQNMRITHRDLKPENILISESGVFKISDFGLAKFLNNDDNLVKTMCGSPCYAAPECICIESKSYQISSSSHSRNSSITDNSNNSSTNNFYNYTTDNYNNNSTNDSNKYTTNNFNIYSTNDYNNHSTNNSNNYTTNDYNNYSTNNSNNYTTNNSNNYTTNNFNIYSTNNSNNYTTNDSNNYTTNNSNSEFSQTNDSLSENVETCNEDHIISDVDQNFENYYDGFKCDIWSLGIILYAMLTGTLPWTKRNHKELFGQICNGIYKIPDFLSDDAHDLLTKMICVDPNERFNIDQVLSHPWVMFEKLPDNHAEELPNVSQRRIEKFLGYDDQRDLIYRNEFIPDNQNQSLTDQQNNFPTSGNNFICNLFDWFVNLNLNQVLKTRENSFIMLDFQVTSERILVPGTYSRKIDYEALMKNEDEDELIDIGLTAKKKLIKNDVPTGSKLPSLCGNDPKVIPNAIDILKQKKRRIAVTDSSIRLGKVSSIKKKHIRNVASQANGVQLKRGSFVF</sequence>
<dbReference type="InterPro" id="IPR017441">
    <property type="entry name" value="Protein_kinase_ATP_BS"/>
</dbReference>
<dbReference type="InterPro" id="IPR011009">
    <property type="entry name" value="Kinase-like_dom_sf"/>
</dbReference>
<dbReference type="AlphaFoldDB" id="A0A1J4J8W5"/>
<feature type="region of interest" description="Disordered" evidence="7">
    <location>
        <begin position="193"/>
        <end position="229"/>
    </location>
</feature>
<evidence type="ECO:0000256" key="3">
    <source>
        <dbReference type="ARBA" id="ARBA00022741"/>
    </source>
</evidence>
<feature type="compositionally biased region" description="Low complexity" evidence="7">
    <location>
        <begin position="292"/>
        <end position="311"/>
    </location>
</feature>
<dbReference type="SMART" id="SM00220">
    <property type="entry name" value="S_TKc"/>
    <property type="match status" value="1"/>
</dbReference>
<dbReference type="Pfam" id="PF00069">
    <property type="entry name" value="Pkinase"/>
    <property type="match status" value="2"/>
</dbReference>
<dbReference type="GeneID" id="94830877"/>
<keyword evidence="4" id="KW-0418">Kinase</keyword>
<evidence type="ECO:0000256" key="4">
    <source>
        <dbReference type="ARBA" id="ARBA00022777"/>
    </source>
</evidence>
<evidence type="ECO:0000256" key="1">
    <source>
        <dbReference type="ARBA" id="ARBA00022527"/>
    </source>
</evidence>
<keyword evidence="3 6" id="KW-0547">Nucleotide-binding</keyword>
<evidence type="ECO:0000256" key="5">
    <source>
        <dbReference type="ARBA" id="ARBA00022840"/>
    </source>
</evidence>
<evidence type="ECO:0000259" key="8">
    <source>
        <dbReference type="PROSITE" id="PS50011"/>
    </source>
</evidence>
<proteinExistence type="predicted"/>
<dbReference type="GO" id="GO:0005737">
    <property type="term" value="C:cytoplasm"/>
    <property type="evidence" value="ECO:0007669"/>
    <property type="project" value="TreeGrafter"/>
</dbReference>
<dbReference type="InterPro" id="IPR008271">
    <property type="entry name" value="Ser/Thr_kinase_AS"/>
</dbReference>
<keyword evidence="10" id="KW-1185">Reference proteome</keyword>
<feature type="binding site" evidence="6">
    <location>
        <position position="47"/>
    </location>
    <ligand>
        <name>ATP</name>
        <dbReference type="ChEBI" id="CHEBI:30616"/>
    </ligand>
</feature>
<dbReference type="InterPro" id="IPR000719">
    <property type="entry name" value="Prot_kinase_dom"/>
</dbReference>
<comment type="caution">
    <text evidence="9">The sequence shown here is derived from an EMBL/GenBank/DDBJ whole genome shotgun (WGS) entry which is preliminary data.</text>
</comment>
<keyword evidence="1" id="KW-0723">Serine/threonine-protein kinase</keyword>
<dbReference type="EMBL" id="MLAK01001382">
    <property type="protein sequence ID" value="OHS93668.1"/>
    <property type="molecule type" value="Genomic_DNA"/>
</dbReference>
<protein>
    <recommendedName>
        <fullName evidence="8">Protein kinase domain-containing protein</fullName>
    </recommendedName>
</protein>
<evidence type="ECO:0000256" key="7">
    <source>
        <dbReference type="SAM" id="MobiDB-lite"/>
    </source>
</evidence>
<dbReference type="Proteomes" id="UP000179807">
    <property type="component" value="Unassembled WGS sequence"/>
</dbReference>
<keyword evidence="5 6" id="KW-0067">ATP-binding</keyword>
<dbReference type="VEuPathDB" id="TrichDB:TRFO_11676"/>
<dbReference type="GO" id="GO:0005524">
    <property type="term" value="F:ATP binding"/>
    <property type="evidence" value="ECO:0007669"/>
    <property type="project" value="UniProtKB-UniRule"/>
</dbReference>
<dbReference type="Gene3D" id="1.10.510.10">
    <property type="entry name" value="Transferase(Phosphotransferase) domain 1"/>
    <property type="match status" value="2"/>
</dbReference>
<dbReference type="FunFam" id="1.10.510.10:FF:000571">
    <property type="entry name" value="Maternal embryonic leucine zipper kinase"/>
    <property type="match status" value="1"/>
</dbReference>
<evidence type="ECO:0000256" key="6">
    <source>
        <dbReference type="PROSITE-ProRule" id="PRU10141"/>
    </source>
</evidence>
<organism evidence="9 10">
    <name type="scientific">Tritrichomonas foetus</name>
    <dbReference type="NCBI Taxonomy" id="1144522"/>
    <lineage>
        <taxon>Eukaryota</taxon>
        <taxon>Metamonada</taxon>
        <taxon>Parabasalia</taxon>
        <taxon>Tritrichomonadida</taxon>
        <taxon>Tritrichomonadidae</taxon>
        <taxon>Tritrichomonas</taxon>
    </lineage>
</organism>
<dbReference type="SUPFAM" id="SSF56112">
    <property type="entry name" value="Protein kinase-like (PK-like)"/>
    <property type="match status" value="2"/>
</dbReference>
<accession>A0A1J4J8W5</accession>
<feature type="region of interest" description="Disordered" evidence="7">
    <location>
        <begin position="292"/>
        <end position="320"/>
    </location>
</feature>
<dbReference type="PROSITE" id="PS00107">
    <property type="entry name" value="PROTEIN_KINASE_ATP"/>
    <property type="match status" value="1"/>
</dbReference>
<evidence type="ECO:0000256" key="2">
    <source>
        <dbReference type="ARBA" id="ARBA00022679"/>
    </source>
</evidence>
<gene>
    <name evidence="9" type="ORF">TRFO_11676</name>
</gene>
<dbReference type="GO" id="GO:0004674">
    <property type="term" value="F:protein serine/threonine kinase activity"/>
    <property type="evidence" value="ECO:0007669"/>
    <property type="project" value="UniProtKB-KW"/>
</dbReference>
<dbReference type="PROSITE" id="PS00108">
    <property type="entry name" value="PROTEIN_KINASE_ST"/>
    <property type="match status" value="1"/>
</dbReference>